<protein>
    <submittedName>
        <fullName evidence="3">Uncharacterized protein</fullName>
    </submittedName>
</protein>
<reference evidence="3" key="1">
    <citation type="submission" date="2015-04" db="UniProtKB">
        <authorList>
            <consortium name="EnsemblPlants"/>
        </authorList>
    </citation>
    <scope>IDENTIFICATION</scope>
</reference>
<reference evidence="3" key="2">
    <citation type="submission" date="2018-05" db="EMBL/GenBank/DDBJ databases">
        <title>OgluRS3 (Oryza glumaepatula Reference Sequence Version 3).</title>
        <authorList>
            <person name="Zhang J."/>
            <person name="Kudrna D."/>
            <person name="Lee S."/>
            <person name="Talag J."/>
            <person name="Welchert J."/>
            <person name="Wing R.A."/>
        </authorList>
    </citation>
    <scope>NUCLEOTIDE SEQUENCE [LARGE SCALE GENOMIC DNA]</scope>
</reference>
<sequence length="111" mass="12344">MGIDLVLCYLTMWYLCIVVLIFKSSRRRQIYAEQGNIVKFTEAQRGKAEEARDGQATASGRQVQDGARVTDFNEGTPGRTITGSRARTRMAAHEQAPTTHGDGRWLAGAWI</sequence>
<dbReference type="EnsemblPlants" id="OGLUM06G14880.1">
    <property type="protein sequence ID" value="OGLUM06G14880.1"/>
    <property type="gene ID" value="OGLUM06G14880"/>
</dbReference>
<dbReference type="HOGENOM" id="CLU_2162353_0_0_1"/>
<feature type="transmembrane region" description="Helical" evidence="2">
    <location>
        <begin position="6"/>
        <end position="22"/>
    </location>
</feature>
<keyword evidence="2" id="KW-0472">Membrane</keyword>
<organism evidence="3">
    <name type="scientific">Oryza glumipatula</name>
    <dbReference type="NCBI Taxonomy" id="40148"/>
    <lineage>
        <taxon>Eukaryota</taxon>
        <taxon>Viridiplantae</taxon>
        <taxon>Streptophyta</taxon>
        <taxon>Embryophyta</taxon>
        <taxon>Tracheophyta</taxon>
        <taxon>Spermatophyta</taxon>
        <taxon>Magnoliopsida</taxon>
        <taxon>Liliopsida</taxon>
        <taxon>Poales</taxon>
        <taxon>Poaceae</taxon>
        <taxon>BOP clade</taxon>
        <taxon>Oryzoideae</taxon>
        <taxon>Oryzeae</taxon>
        <taxon>Oryzinae</taxon>
        <taxon>Oryza</taxon>
    </lineage>
</organism>
<feature type="region of interest" description="Disordered" evidence="1">
    <location>
        <begin position="44"/>
        <end position="102"/>
    </location>
</feature>
<keyword evidence="4" id="KW-1185">Reference proteome</keyword>
<keyword evidence="2" id="KW-1133">Transmembrane helix</keyword>
<evidence type="ECO:0000256" key="2">
    <source>
        <dbReference type="SAM" id="Phobius"/>
    </source>
</evidence>
<dbReference type="Proteomes" id="UP000026961">
    <property type="component" value="Chromosome 6"/>
</dbReference>
<evidence type="ECO:0000313" key="4">
    <source>
        <dbReference type="Proteomes" id="UP000026961"/>
    </source>
</evidence>
<accession>A0A0E0A996</accession>
<keyword evidence="2" id="KW-0812">Transmembrane</keyword>
<dbReference type="AlphaFoldDB" id="A0A0E0A996"/>
<evidence type="ECO:0000256" key="1">
    <source>
        <dbReference type="SAM" id="MobiDB-lite"/>
    </source>
</evidence>
<dbReference type="Gramene" id="OGLUM06G14880.1">
    <property type="protein sequence ID" value="OGLUM06G14880.1"/>
    <property type="gene ID" value="OGLUM06G14880"/>
</dbReference>
<name>A0A0E0A996_9ORYZ</name>
<proteinExistence type="predicted"/>
<evidence type="ECO:0000313" key="3">
    <source>
        <dbReference type="EnsemblPlants" id="OGLUM06G14880.1"/>
    </source>
</evidence>
<feature type="compositionally biased region" description="Basic and acidic residues" evidence="1">
    <location>
        <begin position="44"/>
        <end position="53"/>
    </location>
</feature>